<dbReference type="InterPro" id="IPR011335">
    <property type="entry name" value="Restrct_endonuc-II-like"/>
</dbReference>
<organism evidence="2 3">
    <name type="scientific">Tectimicrobiota bacterium</name>
    <dbReference type="NCBI Taxonomy" id="2528274"/>
    <lineage>
        <taxon>Bacteria</taxon>
        <taxon>Pseudomonadati</taxon>
        <taxon>Nitrospinota/Tectimicrobiota group</taxon>
        <taxon>Candidatus Tectimicrobiota</taxon>
    </lineage>
</organism>
<proteinExistence type="predicted"/>
<dbReference type="Pfam" id="PF04471">
    <property type="entry name" value="Mrr_cat"/>
    <property type="match status" value="1"/>
</dbReference>
<dbReference type="PANTHER" id="PTHR30015">
    <property type="entry name" value="MRR RESTRICTION SYSTEM PROTEIN"/>
    <property type="match status" value="1"/>
</dbReference>
<protein>
    <submittedName>
        <fullName evidence="2">Restriction endonuclease</fullName>
    </submittedName>
</protein>
<sequence>MFELVFVSVGIGFLLILLLKRSTTSIVVEKDYYEEPDALTGRFERWELSQFEKVCLKLLEELGLEVRSIAYLNTREFDLVACDPKPVTGGDFIIHCLLAPPGEIVEANRVIALSDVVRTEKASKGIFITTGYFSADTANLPEGAPLELINAKRLKQLILEHDLLA</sequence>
<dbReference type="InterPro" id="IPR052906">
    <property type="entry name" value="Type_IV_Methyl-Rstrct_Enzyme"/>
</dbReference>
<dbReference type="GO" id="GO:0003677">
    <property type="term" value="F:DNA binding"/>
    <property type="evidence" value="ECO:0007669"/>
    <property type="project" value="InterPro"/>
</dbReference>
<accession>A0A932CRT7</accession>
<dbReference type="InterPro" id="IPR011856">
    <property type="entry name" value="tRNA_endonuc-like_dom_sf"/>
</dbReference>
<dbReference type="Proteomes" id="UP000769766">
    <property type="component" value="Unassembled WGS sequence"/>
</dbReference>
<dbReference type="GO" id="GO:0015666">
    <property type="term" value="F:restriction endodeoxyribonuclease activity"/>
    <property type="evidence" value="ECO:0007669"/>
    <property type="project" value="TreeGrafter"/>
</dbReference>
<evidence type="ECO:0000313" key="3">
    <source>
        <dbReference type="Proteomes" id="UP000769766"/>
    </source>
</evidence>
<evidence type="ECO:0000259" key="1">
    <source>
        <dbReference type="Pfam" id="PF04471"/>
    </source>
</evidence>
<dbReference type="SUPFAM" id="SSF52980">
    <property type="entry name" value="Restriction endonuclease-like"/>
    <property type="match status" value="1"/>
</dbReference>
<dbReference type="Gene3D" id="3.40.1350.10">
    <property type="match status" value="1"/>
</dbReference>
<feature type="domain" description="Restriction endonuclease type IV Mrr" evidence="1">
    <location>
        <begin position="45"/>
        <end position="158"/>
    </location>
</feature>
<dbReference type="AlphaFoldDB" id="A0A932CRT7"/>
<name>A0A932CRT7_UNCTE</name>
<evidence type="ECO:0000313" key="2">
    <source>
        <dbReference type="EMBL" id="MBI2877971.1"/>
    </source>
</evidence>
<dbReference type="InterPro" id="IPR007560">
    <property type="entry name" value="Restrct_endonuc_IV_Mrr"/>
</dbReference>
<gene>
    <name evidence="2" type="ORF">HYY20_13930</name>
</gene>
<keyword evidence="2" id="KW-0255">Endonuclease</keyword>
<dbReference type="PANTHER" id="PTHR30015:SF7">
    <property type="entry name" value="TYPE IV METHYL-DIRECTED RESTRICTION ENZYME ECOKMRR"/>
    <property type="match status" value="1"/>
</dbReference>
<reference evidence="2" key="1">
    <citation type="submission" date="2020-07" db="EMBL/GenBank/DDBJ databases">
        <title>Huge and variable diversity of episymbiotic CPR bacteria and DPANN archaea in groundwater ecosystems.</title>
        <authorList>
            <person name="He C.Y."/>
            <person name="Keren R."/>
            <person name="Whittaker M."/>
            <person name="Farag I.F."/>
            <person name="Doudna J."/>
            <person name="Cate J.H.D."/>
            <person name="Banfield J.F."/>
        </authorList>
    </citation>
    <scope>NUCLEOTIDE SEQUENCE</scope>
    <source>
        <strain evidence="2">NC_groundwater_672_Ag_B-0.1um_62_36</strain>
    </source>
</reference>
<comment type="caution">
    <text evidence="2">The sequence shown here is derived from an EMBL/GenBank/DDBJ whole genome shotgun (WGS) entry which is preliminary data.</text>
</comment>
<keyword evidence="2" id="KW-0540">Nuclease</keyword>
<keyword evidence="2" id="KW-0378">Hydrolase</keyword>
<dbReference type="GO" id="GO:0009307">
    <property type="term" value="P:DNA restriction-modification system"/>
    <property type="evidence" value="ECO:0007669"/>
    <property type="project" value="InterPro"/>
</dbReference>
<dbReference type="EMBL" id="JACPRF010000423">
    <property type="protein sequence ID" value="MBI2877971.1"/>
    <property type="molecule type" value="Genomic_DNA"/>
</dbReference>